<reference evidence="2" key="1">
    <citation type="submission" date="2014-11" db="EMBL/GenBank/DDBJ databases">
        <authorList>
            <person name="Amaro Gonzalez C."/>
        </authorList>
    </citation>
    <scope>NUCLEOTIDE SEQUENCE</scope>
</reference>
<evidence type="ECO:0000313" key="2">
    <source>
        <dbReference type="EMBL" id="JAH99753.1"/>
    </source>
</evidence>
<dbReference type="AlphaFoldDB" id="A0A0E9XDK3"/>
<organism evidence="2">
    <name type="scientific">Anguilla anguilla</name>
    <name type="common">European freshwater eel</name>
    <name type="synonym">Muraena anguilla</name>
    <dbReference type="NCBI Taxonomy" id="7936"/>
    <lineage>
        <taxon>Eukaryota</taxon>
        <taxon>Metazoa</taxon>
        <taxon>Chordata</taxon>
        <taxon>Craniata</taxon>
        <taxon>Vertebrata</taxon>
        <taxon>Euteleostomi</taxon>
        <taxon>Actinopterygii</taxon>
        <taxon>Neopterygii</taxon>
        <taxon>Teleostei</taxon>
        <taxon>Anguilliformes</taxon>
        <taxon>Anguillidae</taxon>
        <taxon>Anguilla</taxon>
    </lineage>
</organism>
<accession>A0A0E9XDK3</accession>
<reference evidence="2" key="2">
    <citation type="journal article" date="2015" name="Fish Shellfish Immunol.">
        <title>Early steps in the European eel (Anguilla anguilla)-Vibrio vulnificus interaction in the gills: Role of the RtxA13 toxin.</title>
        <authorList>
            <person name="Callol A."/>
            <person name="Pajuelo D."/>
            <person name="Ebbesson L."/>
            <person name="Teles M."/>
            <person name="MacKenzie S."/>
            <person name="Amaro C."/>
        </authorList>
    </citation>
    <scope>NUCLEOTIDE SEQUENCE</scope>
</reference>
<sequence>MFIWRSGNSVSLVISIPALIFILLCNIPFRPVFLAYYILLVPSDFNLIPLSPYYH</sequence>
<keyword evidence="1" id="KW-0472">Membrane</keyword>
<evidence type="ECO:0000256" key="1">
    <source>
        <dbReference type="SAM" id="Phobius"/>
    </source>
</evidence>
<protein>
    <submittedName>
        <fullName evidence="2">Uncharacterized protein</fullName>
    </submittedName>
</protein>
<proteinExistence type="predicted"/>
<name>A0A0E9XDK3_ANGAN</name>
<dbReference type="EMBL" id="GBXM01008824">
    <property type="protein sequence ID" value="JAH99753.1"/>
    <property type="molecule type" value="Transcribed_RNA"/>
</dbReference>
<keyword evidence="1" id="KW-0812">Transmembrane</keyword>
<keyword evidence="1" id="KW-1133">Transmembrane helix</keyword>
<feature type="transmembrane region" description="Helical" evidence="1">
    <location>
        <begin position="12"/>
        <end position="39"/>
    </location>
</feature>